<organism evidence="1 2">
    <name type="scientific">Pleurotus ostreatus (strain PC15)</name>
    <name type="common">Oyster mushroom</name>
    <dbReference type="NCBI Taxonomy" id="1137138"/>
    <lineage>
        <taxon>Eukaryota</taxon>
        <taxon>Fungi</taxon>
        <taxon>Dikarya</taxon>
        <taxon>Basidiomycota</taxon>
        <taxon>Agaricomycotina</taxon>
        <taxon>Agaricomycetes</taxon>
        <taxon>Agaricomycetidae</taxon>
        <taxon>Agaricales</taxon>
        <taxon>Pleurotineae</taxon>
        <taxon>Pleurotaceae</taxon>
        <taxon>Pleurotus</taxon>
    </lineage>
</organism>
<dbReference type="EMBL" id="KL198007">
    <property type="protein sequence ID" value="KDQ28547.1"/>
    <property type="molecule type" value="Genomic_DNA"/>
</dbReference>
<dbReference type="InParanoid" id="A0A067NWM6"/>
<protein>
    <submittedName>
        <fullName evidence="1">Uncharacterized protein</fullName>
    </submittedName>
</protein>
<dbReference type="HOGENOM" id="CLU_2292860_0_0_1"/>
<name>A0A067NWM6_PLEO1</name>
<accession>A0A067NWM6</accession>
<evidence type="ECO:0000313" key="1">
    <source>
        <dbReference type="EMBL" id="KDQ28547.1"/>
    </source>
</evidence>
<dbReference type="AlphaFoldDB" id="A0A067NWM6"/>
<dbReference type="Proteomes" id="UP000027073">
    <property type="component" value="Unassembled WGS sequence"/>
</dbReference>
<gene>
    <name evidence="1" type="ORF">PLEOSDRAFT_1102594</name>
</gene>
<proteinExistence type="predicted"/>
<sequence length="101" mass="11040">MTMKQQQREASRAEDHGCLARTASFASFADGRTADTRRAAAIAYAAVHSSSTHYHVIVVVVPLRTKGLQYAKPISKPSPSYFPALLVIAATPRLSRTRIEL</sequence>
<dbReference type="VEuPathDB" id="FungiDB:PLEOSDRAFT_1102594"/>
<evidence type="ECO:0000313" key="2">
    <source>
        <dbReference type="Proteomes" id="UP000027073"/>
    </source>
</evidence>
<reference evidence="2" key="1">
    <citation type="journal article" date="2014" name="Proc. Natl. Acad. Sci. U.S.A.">
        <title>Extensive sampling of basidiomycete genomes demonstrates inadequacy of the white-rot/brown-rot paradigm for wood decay fungi.</title>
        <authorList>
            <person name="Riley R."/>
            <person name="Salamov A.A."/>
            <person name="Brown D.W."/>
            <person name="Nagy L.G."/>
            <person name="Floudas D."/>
            <person name="Held B.W."/>
            <person name="Levasseur A."/>
            <person name="Lombard V."/>
            <person name="Morin E."/>
            <person name="Otillar R."/>
            <person name="Lindquist E.A."/>
            <person name="Sun H."/>
            <person name="LaButti K.M."/>
            <person name="Schmutz J."/>
            <person name="Jabbour D."/>
            <person name="Luo H."/>
            <person name="Baker S.E."/>
            <person name="Pisabarro A.G."/>
            <person name="Walton J.D."/>
            <person name="Blanchette R.A."/>
            <person name="Henrissat B."/>
            <person name="Martin F."/>
            <person name="Cullen D."/>
            <person name="Hibbett D.S."/>
            <person name="Grigoriev I.V."/>
        </authorList>
    </citation>
    <scope>NUCLEOTIDE SEQUENCE [LARGE SCALE GENOMIC DNA]</scope>
    <source>
        <strain evidence="2">PC15</strain>
    </source>
</reference>